<sequence>MEFKVLLPSCSTSTSENSDLNTSGDRSRPTKPYEACSESTRKRKNMELLQEYGMGHVHYAYVQGLRSMGENDEASIVSIMRNTEKEEKKVILRNILRSSDDVPFYTKEEALCIFIETDLSKAQYSYLRQRFVEKILFSVFPSYQILDEAKKD</sequence>
<evidence type="ECO:0000313" key="2">
    <source>
        <dbReference type="EMBL" id="CAG9793182.1"/>
    </source>
</evidence>
<dbReference type="Proteomes" id="UP001153714">
    <property type="component" value="Chromosome 5"/>
</dbReference>
<gene>
    <name evidence="2" type="ORF">DIATSA_LOCUS10644</name>
</gene>
<keyword evidence="3" id="KW-1185">Reference proteome</keyword>
<name>A0A9N9WFU0_9NEOP</name>
<reference evidence="2" key="1">
    <citation type="submission" date="2021-12" db="EMBL/GenBank/DDBJ databases">
        <authorList>
            <person name="King R."/>
        </authorList>
    </citation>
    <scope>NUCLEOTIDE SEQUENCE</scope>
</reference>
<dbReference type="EMBL" id="OU893336">
    <property type="protein sequence ID" value="CAG9793182.1"/>
    <property type="molecule type" value="Genomic_DNA"/>
</dbReference>
<feature type="compositionally biased region" description="Polar residues" evidence="1">
    <location>
        <begin position="9"/>
        <end position="24"/>
    </location>
</feature>
<organism evidence="2 3">
    <name type="scientific">Diatraea saccharalis</name>
    <name type="common">sugarcane borer</name>
    <dbReference type="NCBI Taxonomy" id="40085"/>
    <lineage>
        <taxon>Eukaryota</taxon>
        <taxon>Metazoa</taxon>
        <taxon>Ecdysozoa</taxon>
        <taxon>Arthropoda</taxon>
        <taxon>Hexapoda</taxon>
        <taxon>Insecta</taxon>
        <taxon>Pterygota</taxon>
        <taxon>Neoptera</taxon>
        <taxon>Endopterygota</taxon>
        <taxon>Lepidoptera</taxon>
        <taxon>Glossata</taxon>
        <taxon>Ditrysia</taxon>
        <taxon>Pyraloidea</taxon>
        <taxon>Crambidae</taxon>
        <taxon>Crambinae</taxon>
        <taxon>Diatraea</taxon>
    </lineage>
</organism>
<reference evidence="2" key="2">
    <citation type="submission" date="2022-10" db="EMBL/GenBank/DDBJ databases">
        <authorList>
            <consortium name="ENA_rothamsted_submissions"/>
            <consortium name="culmorum"/>
            <person name="King R."/>
        </authorList>
    </citation>
    <scope>NUCLEOTIDE SEQUENCE</scope>
</reference>
<protein>
    <submittedName>
        <fullName evidence="2">Uncharacterized protein</fullName>
    </submittedName>
</protein>
<proteinExistence type="predicted"/>
<evidence type="ECO:0000256" key="1">
    <source>
        <dbReference type="SAM" id="MobiDB-lite"/>
    </source>
</evidence>
<evidence type="ECO:0000313" key="3">
    <source>
        <dbReference type="Proteomes" id="UP001153714"/>
    </source>
</evidence>
<accession>A0A9N9WFU0</accession>
<dbReference type="AlphaFoldDB" id="A0A9N9WFU0"/>
<feature type="region of interest" description="Disordered" evidence="1">
    <location>
        <begin position="1"/>
        <end position="39"/>
    </location>
</feature>
<dbReference type="OrthoDB" id="8193306at2759"/>